<protein>
    <submittedName>
        <fullName evidence="13">Metal transporter</fullName>
    </submittedName>
</protein>
<keyword evidence="8" id="KW-0406">Ion transport</keyword>
<dbReference type="Gene3D" id="1.20.58.340">
    <property type="entry name" value="Magnesium transport protein CorA, transmembrane region"/>
    <property type="match status" value="2"/>
</dbReference>
<comment type="caution">
    <text evidence="13">The sequence shown here is derived from an EMBL/GenBank/DDBJ whole genome shotgun (WGS) entry which is preliminary data.</text>
</comment>
<dbReference type="InterPro" id="IPR045863">
    <property type="entry name" value="CorA_TM1_TM2"/>
</dbReference>
<dbReference type="GO" id="GO:0015095">
    <property type="term" value="F:magnesium ion transmembrane transporter activity"/>
    <property type="evidence" value="ECO:0007669"/>
    <property type="project" value="TreeGrafter"/>
</dbReference>
<dbReference type="PANTHER" id="PTHR46494:SF1">
    <property type="entry name" value="CORA FAMILY METAL ION TRANSPORTER (EUROFUNG)"/>
    <property type="match status" value="1"/>
</dbReference>
<dbReference type="FunFam" id="1.20.58.340:FF:000004">
    <property type="entry name" value="Magnesium transport protein CorA"/>
    <property type="match status" value="1"/>
</dbReference>
<evidence type="ECO:0000256" key="9">
    <source>
        <dbReference type="ARBA" id="ARBA00023136"/>
    </source>
</evidence>
<dbReference type="CDD" id="cd12822">
    <property type="entry name" value="TmCorA-like"/>
    <property type="match status" value="1"/>
</dbReference>
<comment type="subcellular location">
    <subcellularLocation>
        <location evidence="1">Cell membrane</location>
        <topology evidence="1">Multi-pass membrane protein</topology>
    </subcellularLocation>
</comment>
<dbReference type="SUPFAM" id="SSF143865">
    <property type="entry name" value="CorA soluble domain-like"/>
    <property type="match status" value="1"/>
</dbReference>
<dbReference type="Proteomes" id="UP000235005">
    <property type="component" value="Unassembled WGS sequence"/>
</dbReference>
<sequence>MIRTMLLASDGNYTCGGVEQVESWRASEKACIWLDIEAAPSEDIRSLLQEMDCNPLAINDALRLRHPPKIEAFDNNTFLLYRGLSSVDGTLDIAHQQIGMWAGQRYLITYHRENSISVSHMWENEASSGQLHSPGVLAMKILHYACSRYLETMLDFEQRLADLEDGLVSDHSEEEMKELVSYRSKLRKLRRVFSYHNNIAELLYKLPDQYFPFLGEQHQHVRRDVYDRCERLHSLCQMYYEICADLVEGHISLASHKLNQTMKVLTIISALFVPLTFIAGIYGMNFEYMPELGFKYAYFGVVGFMATLAVALLILFRRIKWL</sequence>
<name>A0A2N5X4A9_9GAMM</name>
<evidence type="ECO:0000256" key="11">
    <source>
        <dbReference type="ARBA" id="ARBA00045497"/>
    </source>
</evidence>
<dbReference type="SUPFAM" id="SSF144083">
    <property type="entry name" value="Magnesium transport protein CorA, transmembrane region"/>
    <property type="match status" value="1"/>
</dbReference>
<keyword evidence="6" id="KW-0460">Magnesium</keyword>
<dbReference type="GO" id="GO:0050897">
    <property type="term" value="F:cobalt ion binding"/>
    <property type="evidence" value="ECO:0007669"/>
    <property type="project" value="TreeGrafter"/>
</dbReference>
<evidence type="ECO:0000313" key="13">
    <source>
        <dbReference type="EMBL" id="PLW69324.1"/>
    </source>
</evidence>
<dbReference type="InterPro" id="IPR045861">
    <property type="entry name" value="CorA_cytoplasmic_dom"/>
</dbReference>
<keyword evidence="14" id="KW-1185">Reference proteome</keyword>
<keyword evidence="9 12" id="KW-0472">Membrane</keyword>
<dbReference type="OrthoDB" id="9803416at2"/>
<evidence type="ECO:0000256" key="7">
    <source>
        <dbReference type="ARBA" id="ARBA00022989"/>
    </source>
</evidence>
<evidence type="ECO:0000256" key="3">
    <source>
        <dbReference type="ARBA" id="ARBA00022448"/>
    </source>
</evidence>
<dbReference type="EMBL" id="PKUS01000007">
    <property type="protein sequence ID" value="PLW69324.1"/>
    <property type="molecule type" value="Genomic_DNA"/>
</dbReference>
<proteinExistence type="inferred from homology"/>
<feature type="transmembrane region" description="Helical" evidence="12">
    <location>
        <begin position="296"/>
        <end position="316"/>
    </location>
</feature>
<organism evidence="13 14">
    <name type="scientific">Pseudohalioglobus lutimaris</name>
    <dbReference type="NCBI Taxonomy" id="1737061"/>
    <lineage>
        <taxon>Bacteria</taxon>
        <taxon>Pseudomonadati</taxon>
        <taxon>Pseudomonadota</taxon>
        <taxon>Gammaproteobacteria</taxon>
        <taxon>Cellvibrionales</taxon>
        <taxon>Halieaceae</taxon>
        <taxon>Pseudohalioglobus</taxon>
    </lineage>
</organism>
<evidence type="ECO:0000313" key="14">
    <source>
        <dbReference type="Proteomes" id="UP000235005"/>
    </source>
</evidence>
<dbReference type="GO" id="GO:0005886">
    <property type="term" value="C:plasma membrane"/>
    <property type="evidence" value="ECO:0007669"/>
    <property type="project" value="UniProtKB-SubCell"/>
</dbReference>
<dbReference type="RefSeq" id="WP_101517696.1">
    <property type="nucleotide sequence ID" value="NZ_PKUS01000007.1"/>
</dbReference>
<feature type="transmembrane region" description="Helical" evidence="12">
    <location>
        <begin position="264"/>
        <end position="284"/>
    </location>
</feature>
<dbReference type="GO" id="GO:0000287">
    <property type="term" value="F:magnesium ion binding"/>
    <property type="evidence" value="ECO:0007669"/>
    <property type="project" value="TreeGrafter"/>
</dbReference>
<keyword evidence="5 12" id="KW-0812">Transmembrane</keyword>
<accession>A0A2N5X4A9</accession>
<evidence type="ECO:0000256" key="6">
    <source>
        <dbReference type="ARBA" id="ARBA00022842"/>
    </source>
</evidence>
<evidence type="ECO:0000256" key="12">
    <source>
        <dbReference type="SAM" id="Phobius"/>
    </source>
</evidence>
<dbReference type="AlphaFoldDB" id="A0A2N5X4A9"/>
<evidence type="ECO:0000256" key="5">
    <source>
        <dbReference type="ARBA" id="ARBA00022692"/>
    </source>
</evidence>
<gene>
    <name evidence="13" type="ORF">C0039_07255</name>
</gene>
<evidence type="ECO:0000256" key="4">
    <source>
        <dbReference type="ARBA" id="ARBA00022475"/>
    </source>
</evidence>
<evidence type="ECO:0000256" key="2">
    <source>
        <dbReference type="ARBA" id="ARBA00009765"/>
    </source>
</evidence>
<evidence type="ECO:0000256" key="8">
    <source>
        <dbReference type="ARBA" id="ARBA00023065"/>
    </source>
</evidence>
<dbReference type="PANTHER" id="PTHR46494">
    <property type="entry name" value="CORA FAMILY METAL ION TRANSPORTER (EUROFUNG)"/>
    <property type="match status" value="1"/>
</dbReference>
<keyword evidence="3" id="KW-0813">Transport</keyword>
<comment type="similarity">
    <text evidence="2">Belongs to the CorA metal ion transporter (MIT) (TC 1.A.35) family.</text>
</comment>
<comment type="catalytic activity">
    <reaction evidence="10">
        <text>Mg(2+)(in) = Mg(2+)(out)</text>
        <dbReference type="Rhea" id="RHEA:29827"/>
        <dbReference type="ChEBI" id="CHEBI:18420"/>
    </reaction>
</comment>
<evidence type="ECO:0000256" key="10">
    <source>
        <dbReference type="ARBA" id="ARBA00034269"/>
    </source>
</evidence>
<dbReference type="Gene3D" id="3.30.460.20">
    <property type="entry name" value="CorA soluble domain-like"/>
    <property type="match status" value="1"/>
</dbReference>
<comment type="function">
    <text evidence="11">Mediates influx of magnesium ions. Alternates between open and closed states. Activated by low cytoplasmic Mg(2+) levels. Inactive when cytoplasmic Mg(2+) levels are high.</text>
</comment>
<keyword evidence="7 12" id="KW-1133">Transmembrane helix</keyword>
<dbReference type="InterPro" id="IPR002523">
    <property type="entry name" value="MgTranspt_CorA/ZnTranspt_ZntB"/>
</dbReference>
<evidence type="ECO:0000256" key="1">
    <source>
        <dbReference type="ARBA" id="ARBA00004651"/>
    </source>
</evidence>
<dbReference type="Pfam" id="PF01544">
    <property type="entry name" value="CorA"/>
    <property type="match status" value="1"/>
</dbReference>
<keyword evidence="4" id="KW-1003">Cell membrane</keyword>
<reference evidence="13 14" key="1">
    <citation type="submission" date="2018-01" db="EMBL/GenBank/DDBJ databases">
        <title>The draft genome sequence of Halioglobus lutimaris HF004.</title>
        <authorList>
            <person name="Du Z.-J."/>
            <person name="Shi M.-J."/>
        </authorList>
    </citation>
    <scope>NUCLEOTIDE SEQUENCE [LARGE SCALE GENOMIC DNA]</scope>
    <source>
        <strain evidence="13 14">HF004</strain>
    </source>
</reference>
<dbReference type="GO" id="GO:0015087">
    <property type="term" value="F:cobalt ion transmembrane transporter activity"/>
    <property type="evidence" value="ECO:0007669"/>
    <property type="project" value="TreeGrafter"/>
</dbReference>